<keyword evidence="3" id="KW-0472">Membrane</keyword>
<dbReference type="Pfam" id="PF13627">
    <property type="entry name" value="LptM_cons"/>
    <property type="match status" value="1"/>
</dbReference>
<dbReference type="EMBL" id="BMMF01000006">
    <property type="protein sequence ID" value="GGK35391.1"/>
    <property type="molecule type" value="Genomic_DNA"/>
</dbReference>
<reference evidence="7 8" key="1">
    <citation type="journal article" date="2014" name="Int. J. Syst. Evol. Microbiol.">
        <title>Complete genome sequence of Corynebacterium casei LMG S-19264T (=DSM 44701T), isolated from a smear-ripened cheese.</title>
        <authorList>
            <consortium name="US DOE Joint Genome Institute (JGI-PGF)"/>
            <person name="Walter F."/>
            <person name="Albersmeier A."/>
            <person name="Kalinowski J."/>
            <person name="Ruckert C."/>
        </authorList>
    </citation>
    <scope>NUCLEOTIDE SEQUENCE [LARGE SCALE GENOMIC DNA]</scope>
    <source>
        <strain evidence="7 8">CGMCC 1.9161</strain>
    </source>
</reference>
<organism evidence="7 8">
    <name type="scientific">Salinarimonas ramus</name>
    <dbReference type="NCBI Taxonomy" id="690164"/>
    <lineage>
        <taxon>Bacteria</taxon>
        <taxon>Pseudomonadati</taxon>
        <taxon>Pseudomonadota</taxon>
        <taxon>Alphaproteobacteria</taxon>
        <taxon>Hyphomicrobiales</taxon>
        <taxon>Salinarimonadaceae</taxon>
        <taxon>Salinarimonas</taxon>
    </lineage>
</organism>
<dbReference type="PROSITE" id="PS51257">
    <property type="entry name" value="PROKAR_LIPOPROTEIN"/>
    <property type="match status" value="1"/>
</dbReference>
<dbReference type="InterPro" id="IPR032831">
    <property type="entry name" value="LptM_cons"/>
</dbReference>
<dbReference type="RefSeq" id="WP_188912938.1">
    <property type="nucleotide sequence ID" value="NZ_BMMF01000006.1"/>
</dbReference>
<keyword evidence="2" id="KW-0732">Signal</keyword>
<sequence length="80" mass="8068">MRAGRASVGLILLIATALTLSACGRRGALEPPPGAGPAPLADEAAVPSDPLVNVPVGGPRQPESVPVAQPDRPFLLDILL</sequence>
<comment type="subcellular location">
    <subcellularLocation>
        <location evidence="1">Cell outer membrane</location>
        <topology evidence="1">Lipid-anchor</topology>
    </subcellularLocation>
</comment>
<keyword evidence="8" id="KW-1185">Reference proteome</keyword>
<comment type="caution">
    <text evidence="7">The sequence shown here is derived from an EMBL/GenBank/DDBJ whole genome shotgun (WGS) entry which is preliminary data.</text>
</comment>
<keyword evidence="4" id="KW-0564">Palmitate</keyword>
<evidence type="ECO:0000256" key="3">
    <source>
        <dbReference type="ARBA" id="ARBA00023136"/>
    </source>
</evidence>
<accession>A0A917V4B5</accession>
<evidence type="ECO:0000256" key="2">
    <source>
        <dbReference type="ARBA" id="ARBA00022729"/>
    </source>
</evidence>
<evidence type="ECO:0000313" key="7">
    <source>
        <dbReference type="EMBL" id="GGK35391.1"/>
    </source>
</evidence>
<protein>
    <recommendedName>
        <fullName evidence="9">Lipoprotein</fullName>
    </recommendedName>
</protein>
<dbReference type="AlphaFoldDB" id="A0A917V4B5"/>
<keyword evidence="5" id="KW-0998">Cell outer membrane</keyword>
<keyword evidence="6" id="KW-0449">Lipoprotein</keyword>
<dbReference type="GO" id="GO:0009279">
    <property type="term" value="C:cell outer membrane"/>
    <property type="evidence" value="ECO:0007669"/>
    <property type="project" value="UniProtKB-SubCell"/>
</dbReference>
<evidence type="ECO:0008006" key="9">
    <source>
        <dbReference type="Google" id="ProtNLM"/>
    </source>
</evidence>
<gene>
    <name evidence="7" type="ORF">GCM10011322_22780</name>
</gene>
<evidence type="ECO:0000256" key="6">
    <source>
        <dbReference type="ARBA" id="ARBA00023288"/>
    </source>
</evidence>
<dbReference type="NCBIfam" id="NF047847">
    <property type="entry name" value="SS_mature_LptM"/>
    <property type="match status" value="1"/>
</dbReference>
<evidence type="ECO:0000313" key="8">
    <source>
        <dbReference type="Proteomes" id="UP000600449"/>
    </source>
</evidence>
<dbReference type="Proteomes" id="UP000600449">
    <property type="component" value="Unassembled WGS sequence"/>
</dbReference>
<evidence type="ECO:0000256" key="4">
    <source>
        <dbReference type="ARBA" id="ARBA00023139"/>
    </source>
</evidence>
<evidence type="ECO:0000256" key="1">
    <source>
        <dbReference type="ARBA" id="ARBA00004459"/>
    </source>
</evidence>
<name>A0A917V4B5_9HYPH</name>
<proteinExistence type="predicted"/>
<evidence type="ECO:0000256" key="5">
    <source>
        <dbReference type="ARBA" id="ARBA00023237"/>
    </source>
</evidence>